<proteinExistence type="predicted"/>
<dbReference type="Pfam" id="PF09898">
    <property type="entry name" value="DUF2125"/>
    <property type="match status" value="1"/>
</dbReference>
<evidence type="ECO:0000313" key="2">
    <source>
        <dbReference type="Proteomes" id="UP000198417"/>
    </source>
</evidence>
<dbReference type="EMBL" id="FZNN01000006">
    <property type="protein sequence ID" value="SNR47176.1"/>
    <property type="molecule type" value="Genomic_DNA"/>
</dbReference>
<protein>
    <recommendedName>
        <fullName evidence="3">DUF2125 domain-containing protein</fullName>
    </recommendedName>
</protein>
<accession>A0A238WKR5</accession>
<dbReference type="Proteomes" id="UP000198417">
    <property type="component" value="Unassembled WGS sequence"/>
</dbReference>
<dbReference type="RefSeq" id="WP_089270126.1">
    <property type="nucleotide sequence ID" value="NZ_FZNN01000006.1"/>
</dbReference>
<evidence type="ECO:0000313" key="1">
    <source>
        <dbReference type="EMBL" id="SNR47176.1"/>
    </source>
</evidence>
<reference evidence="1 2" key="1">
    <citation type="submission" date="2017-06" db="EMBL/GenBank/DDBJ databases">
        <authorList>
            <person name="Kim H.J."/>
            <person name="Triplett B.A."/>
        </authorList>
    </citation>
    <scope>NUCLEOTIDE SEQUENCE [LARGE SCALE GENOMIC DNA]</scope>
    <source>
        <strain evidence="1 2">DSM 29052</strain>
    </source>
</reference>
<dbReference type="InterPro" id="IPR018666">
    <property type="entry name" value="DUF2125"/>
</dbReference>
<name>A0A238WKR5_9RHOB</name>
<evidence type="ECO:0008006" key="3">
    <source>
        <dbReference type="Google" id="ProtNLM"/>
    </source>
</evidence>
<sequence length="319" mass="34159">MKRLLFVIILAGLAWSGHWFWSAHQLRQQTAAWFDARRTAGWEAQYGDLTVLGFPNRLDATLTDVTLADPATRITWQAPFLQIFRLAYKPNHLILIWPDDQTLTTATGTTRITDTGMRASLILDGDALLRSNLESESLSFAAPSGTLALAGVTGAFTHIDGPTYRLALNATGIADSAAALAAPNASGLSVDATVTFDQPLTKASLTGPRPHPVQIALRLAEYRLGAQSLKLSGDLTLDDQGLATGTLSLQATDWPQMLTLARASSGLPPALFAPLEQALTLSGNLNRTDGARDLTLRVNDGAISMGMIQLGRIPPLRLP</sequence>
<keyword evidence="2" id="KW-1185">Reference proteome</keyword>
<organism evidence="1 2">
    <name type="scientific">Puniceibacterium sediminis</name>
    <dbReference type="NCBI Taxonomy" id="1608407"/>
    <lineage>
        <taxon>Bacteria</taxon>
        <taxon>Pseudomonadati</taxon>
        <taxon>Pseudomonadota</taxon>
        <taxon>Alphaproteobacteria</taxon>
        <taxon>Rhodobacterales</taxon>
        <taxon>Paracoccaceae</taxon>
        <taxon>Puniceibacterium</taxon>
    </lineage>
</organism>
<dbReference type="OrthoDB" id="7625707at2"/>
<gene>
    <name evidence="1" type="ORF">SAMN06265370_106109</name>
</gene>
<dbReference type="AlphaFoldDB" id="A0A238WKR5"/>